<dbReference type="PANTHER" id="PTHR31024">
    <property type="entry name" value="C-TYPE LECTIN"/>
    <property type="match status" value="1"/>
</dbReference>
<evidence type="ECO:0000259" key="2">
    <source>
        <dbReference type="PROSITE" id="PS50041"/>
    </source>
</evidence>
<dbReference type="PANTHER" id="PTHR31024:SF3">
    <property type="entry name" value="C-TYPE LECTIN-RELATED"/>
    <property type="match status" value="1"/>
</dbReference>
<accession>A0AAN5CUE6</accession>
<dbReference type="PROSITE" id="PS50234">
    <property type="entry name" value="VWFA"/>
    <property type="match status" value="1"/>
</dbReference>
<dbReference type="CDD" id="cd00037">
    <property type="entry name" value="CLECT"/>
    <property type="match status" value="1"/>
</dbReference>
<feature type="signal peptide" evidence="1">
    <location>
        <begin position="1"/>
        <end position="22"/>
    </location>
</feature>
<dbReference type="Pfam" id="PF00059">
    <property type="entry name" value="Lectin_C"/>
    <property type="match status" value="1"/>
</dbReference>
<organism evidence="4 5">
    <name type="scientific">Pristionchus mayeri</name>
    <dbReference type="NCBI Taxonomy" id="1317129"/>
    <lineage>
        <taxon>Eukaryota</taxon>
        <taxon>Metazoa</taxon>
        <taxon>Ecdysozoa</taxon>
        <taxon>Nematoda</taxon>
        <taxon>Chromadorea</taxon>
        <taxon>Rhabditida</taxon>
        <taxon>Rhabditina</taxon>
        <taxon>Diplogasteromorpha</taxon>
        <taxon>Diplogasteroidea</taxon>
        <taxon>Neodiplogasteridae</taxon>
        <taxon>Pristionchus</taxon>
    </lineage>
</organism>
<keyword evidence="5" id="KW-1185">Reference proteome</keyword>
<evidence type="ECO:0008006" key="6">
    <source>
        <dbReference type="Google" id="ProtNLM"/>
    </source>
</evidence>
<reference evidence="5" key="1">
    <citation type="submission" date="2022-10" db="EMBL/GenBank/DDBJ databases">
        <title>Genome assembly of Pristionchus species.</title>
        <authorList>
            <person name="Yoshida K."/>
            <person name="Sommer R.J."/>
        </authorList>
    </citation>
    <scope>NUCLEOTIDE SEQUENCE [LARGE SCALE GENOMIC DNA]</scope>
    <source>
        <strain evidence="5">RS5460</strain>
    </source>
</reference>
<name>A0AAN5CUE6_9BILA</name>
<dbReference type="SUPFAM" id="SSF53300">
    <property type="entry name" value="vWA-like"/>
    <property type="match status" value="1"/>
</dbReference>
<dbReference type="InterPro" id="IPR036465">
    <property type="entry name" value="vWFA_dom_sf"/>
</dbReference>
<dbReference type="InterPro" id="IPR002035">
    <property type="entry name" value="VWF_A"/>
</dbReference>
<dbReference type="PROSITE" id="PS50041">
    <property type="entry name" value="C_TYPE_LECTIN_2"/>
    <property type="match status" value="1"/>
</dbReference>
<dbReference type="Pfam" id="PF13519">
    <property type="entry name" value="VWA_2"/>
    <property type="match status" value="1"/>
</dbReference>
<dbReference type="SMART" id="SM00327">
    <property type="entry name" value="VWA"/>
    <property type="match status" value="1"/>
</dbReference>
<dbReference type="SMART" id="SM00034">
    <property type="entry name" value="CLECT"/>
    <property type="match status" value="1"/>
</dbReference>
<dbReference type="EMBL" id="BTRK01000005">
    <property type="protein sequence ID" value="GMR51023.1"/>
    <property type="molecule type" value="Genomic_DNA"/>
</dbReference>
<dbReference type="Gene3D" id="3.10.100.10">
    <property type="entry name" value="Mannose-Binding Protein A, subunit A"/>
    <property type="match status" value="1"/>
</dbReference>
<feature type="domain" description="VWFA" evidence="3">
    <location>
        <begin position="361"/>
        <end position="520"/>
    </location>
</feature>
<feature type="domain" description="C-type lectin" evidence="2">
    <location>
        <begin position="595"/>
        <end position="687"/>
    </location>
</feature>
<dbReference type="InterPro" id="IPR016186">
    <property type="entry name" value="C-type_lectin-like/link_sf"/>
</dbReference>
<comment type="caution">
    <text evidence="4">The sequence shown here is derived from an EMBL/GenBank/DDBJ whole genome shotgun (WGS) entry which is preliminary data.</text>
</comment>
<dbReference type="Gene3D" id="3.40.50.410">
    <property type="entry name" value="von Willebrand factor, type A domain"/>
    <property type="match status" value="1"/>
</dbReference>
<evidence type="ECO:0000313" key="5">
    <source>
        <dbReference type="Proteomes" id="UP001328107"/>
    </source>
</evidence>
<evidence type="ECO:0000313" key="4">
    <source>
        <dbReference type="EMBL" id="GMR51023.1"/>
    </source>
</evidence>
<dbReference type="AlphaFoldDB" id="A0AAN5CUE6"/>
<proteinExistence type="predicted"/>
<sequence>MLTIRMVNSFFFFFLLIGGAQAFVFSCNEIKYKLINANLEEPTQYVCLISQDGYTNVDALKNIYAQSDKVSTSFADMLGQCVERPGNAPWRVVADLPLTLDCTQELSLIFTSSPPNPAHVPETPFAYDHFPRELILVRPQTGIRINKKQCSGIGNFSVHTGAGTGVAEYRFPMASWGCADMPDWIVSFENVITVMTDEGMDLSAEIASFRANSEIAVSQYQRMAVMSSGRSDDLQLSGKYTNSVVFNSDATTTMNLKCNSYFENGDYLSLYTNSMKSKSDSLRITSGEFSWSDTSSLFELDYQTIPVAPQDLWDSQDNFVCEFTLGGSTIPVNNPDPYCQCGLDKFGMPDDTWDPTQIWLDIAIILDTSEAMGAVALADASTLIESFFGTEGYDVLNTNTNAKFYTRVGLIAMSDKAEVLYNMNMTKADSVTDHVRINDGLKQIDVLAAFFAAQQMLEDGLRDKPERVNSRQVIYYMTDSAPKFDQTSPNSFKNSYGIIIVNNFVDGDVIERPSLEDLASPGYYSTDIQEDYMKSIQLFCKANCFCRPDNDREAYAGQNKDPAVKASGGCFRAVPAGVQYSNLKTKNCDLGEGLIASVHDPEKNAFLSQLVQKATKGKSSYFWIGYTKNDAGWTWEDKSTNPYTHWDTENGEPNPNSVAKCAYVDMTTENQLWGAANCNTGFPGVCEYKPCSAGNDNC</sequence>
<evidence type="ECO:0000259" key="3">
    <source>
        <dbReference type="PROSITE" id="PS50234"/>
    </source>
</evidence>
<feature type="chain" id="PRO_5043040597" description="C-type lectin" evidence="1">
    <location>
        <begin position="23"/>
        <end position="698"/>
    </location>
</feature>
<dbReference type="CDD" id="cd00198">
    <property type="entry name" value="vWFA"/>
    <property type="match status" value="1"/>
</dbReference>
<dbReference type="Proteomes" id="UP001328107">
    <property type="component" value="Unassembled WGS sequence"/>
</dbReference>
<dbReference type="SUPFAM" id="SSF56436">
    <property type="entry name" value="C-type lectin-like"/>
    <property type="match status" value="1"/>
</dbReference>
<dbReference type="PROSITE" id="PS51257">
    <property type="entry name" value="PROKAR_LIPOPROTEIN"/>
    <property type="match status" value="1"/>
</dbReference>
<keyword evidence="1" id="KW-0732">Signal</keyword>
<evidence type="ECO:0000256" key="1">
    <source>
        <dbReference type="SAM" id="SignalP"/>
    </source>
</evidence>
<gene>
    <name evidence="4" type="ORF">PMAYCL1PPCAC_21218</name>
</gene>
<dbReference type="InterPro" id="IPR016187">
    <property type="entry name" value="CTDL_fold"/>
</dbReference>
<protein>
    <recommendedName>
        <fullName evidence="6">C-type lectin</fullName>
    </recommendedName>
</protein>
<dbReference type="InterPro" id="IPR001304">
    <property type="entry name" value="C-type_lectin-like"/>
</dbReference>